<dbReference type="PANTHER" id="PTHR37943">
    <property type="entry name" value="PROTEIN VES"/>
    <property type="match status" value="1"/>
</dbReference>
<keyword evidence="2" id="KW-1185">Reference proteome</keyword>
<dbReference type="InterPro" id="IPR010282">
    <property type="entry name" value="Uncharacterised_HutD/Ves"/>
</dbReference>
<organism evidence="1 2">
    <name type="scientific">Salinicola corii</name>
    <dbReference type="NCBI Taxonomy" id="2606937"/>
    <lineage>
        <taxon>Bacteria</taxon>
        <taxon>Pseudomonadati</taxon>
        <taxon>Pseudomonadota</taxon>
        <taxon>Gammaproteobacteria</taxon>
        <taxon>Oceanospirillales</taxon>
        <taxon>Halomonadaceae</taxon>
        <taxon>Salinicola</taxon>
    </lineage>
</organism>
<comment type="caution">
    <text evidence="1">The sequence shown here is derived from an EMBL/GenBank/DDBJ whole genome shotgun (WGS) entry which is preliminary data.</text>
</comment>
<evidence type="ECO:0000313" key="2">
    <source>
        <dbReference type="Proteomes" id="UP000466024"/>
    </source>
</evidence>
<dbReference type="AlphaFoldDB" id="A0A640WDW0"/>
<protein>
    <submittedName>
        <fullName evidence="1">HutD family protein</fullName>
    </submittedName>
</protein>
<dbReference type="Pfam" id="PF05962">
    <property type="entry name" value="HutD"/>
    <property type="match status" value="1"/>
</dbReference>
<accession>A0A640WDW0</accession>
<dbReference type="InterPro" id="IPR011051">
    <property type="entry name" value="RmlC_Cupin_sf"/>
</dbReference>
<evidence type="ECO:0000313" key="1">
    <source>
        <dbReference type="EMBL" id="KAA0018171.1"/>
    </source>
</evidence>
<name>A0A640WDW0_9GAMM</name>
<dbReference type="PANTHER" id="PTHR37943:SF1">
    <property type="entry name" value="PROTEIN VES"/>
    <property type="match status" value="1"/>
</dbReference>
<dbReference type="Gene3D" id="2.60.120.10">
    <property type="entry name" value="Jelly Rolls"/>
    <property type="match status" value="1"/>
</dbReference>
<reference evidence="1 2" key="1">
    <citation type="submission" date="2019-08" db="EMBL/GenBank/DDBJ databases">
        <title>Bioinformatics analysis of the strain L3 and L5.</title>
        <authorList>
            <person name="Li X."/>
        </authorList>
    </citation>
    <scope>NUCLEOTIDE SEQUENCE [LARGE SCALE GENOMIC DNA]</scope>
    <source>
        <strain evidence="1 2">L3</strain>
    </source>
</reference>
<dbReference type="RefSeq" id="WP_149435374.1">
    <property type="nucleotide sequence ID" value="NZ_VTPX01000005.1"/>
</dbReference>
<proteinExistence type="predicted"/>
<sequence>MQARLKQMTHYRIETRMTLSLETVHCLPWRNLEAVRWKNGGGTTREVACDASASEPGWRLSIADLDRAGPFSSFSGWQRCFGVLGRHPVTLAFGDREVGLSLAESVVFSGGEPVDCRLPEGPSLALNLMFDPARWDGSMKPCHWDDVVCPKGCEAAWFVLAACPTQPSQGGCTWMAGDTLVLKSHPARRNERCFDAPAPTVLADTSVAGFLIAIYPAQLSSKERK</sequence>
<gene>
    <name evidence="1" type="ORF">F0A16_10605</name>
</gene>
<dbReference type="EMBL" id="VTPX01000005">
    <property type="protein sequence ID" value="KAA0018171.1"/>
    <property type="molecule type" value="Genomic_DNA"/>
</dbReference>
<dbReference type="InterPro" id="IPR014710">
    <property type="entry name" value="RmlC-like_jellyroll"/>
</dbReference>
<dbReference type="Proteomes" id="UP000466024">
    <property type="component" value="Unassembled WGS sequence"/>
</dbReference>
<dbReference type="SUPFAM" id="SSF51182">
    <property type="entry name" value="RmlC-like cupins"/>
    <property type="match status" value="1"/>
</dbReference>